<dbReference type="InterPro" id="IPR003016">
    <property type="entry name" value="2-oxoA_DH_lipoyl-BS"/>
</dbReference>
<dbReference type="InterPro" id="IPR011053">
    <property type="entry name" value="Single_hybrid_motif"/>
</dbReference>
<accession>A0AAW1SI79</accession>
<evidence type="ECO:0000259" key="6">
    <source>
        <dbReference type="PROSITE" id="PS50968"/>
    </source>
</evidence>
<feature type="domain" description="Lipoyl-binding" evidence="6">
    <location>
        <begin position="1"/>
        <end position="71"/>
    </location>
</feature>
<dbReference type="Proteomes" id="UP001485043">
    <property type="component" value="Unassembled WGS sequence"/>
</dbReference>
<dbReference type="SUPFAM" id="SSF51230">
    <property type="entry name" value="Single hybrid motif"/>
    <property type="match status" value="1"/>
</dbReference>
<evidence type="ECO:0000256" key="1">
    <source>
        <dbReference type="ARBA" id="ARBA00007317"/>
    </source>
</evidence>
<dbReference type="InterPro" id="IPR001078">
    <property type="entry name" value="2-oxoacid_DH_actylTfrase"/>
</dbReference>
<dbReference type="InterPro" id="IPR004167">
    <property type="entry name" value="PSBD"/>
</dbReference>
<feature type="domain" description="Peripheral subunit-binding (PSBD)" evidence="7">
    <location>
        <begin position="148"/>
        <end position="185"/>
    </location>
</feature>
<proteinExistence type="inferred from homology"/>
<dbReference type="GO" id="GO:0006086">
    <property type="term" value="P:pyruvate decarboxylation to acetyl-CoA"/>
    <property type="evidence" value="ECO:0007669"/>
    <property type="project" value="InterPro"/>
</dbReference>
<evidence type="ECO:0000259" key="7">
    <source>
        <dbReference type="PROSITE" id="PS51826"/>
    </source>
</evidence>
<gene>
    <name evidence="8" type="ORF">WJX84_005656</name>
</gene>
<dbReference type="Pfam" id="PF00198">
    <property type="entry name" value="2-oxoacid_dh"/>
    <property type="match status" value="1"/>
</dbReference>
<evidence type="ECO:0000313" key="9">
    <source>
        <dbReference type="Proteomes" id="UP001485043"/>
    </source>
</evidence>
<dbReference type="PROSITE" id="PS00189">
    <property type="entry name" value="LIPOYL"/>
    <property type="match status" value="1"/>
</dbReference>
<evidence type="ECO:0000256" key="3">
    <source>
        <dbReference type="ARBA" id="ARBA00022946"/>
    </source>
</evidence>
<dbReference type="PROSITE" id="PS51826">
    <property type="entry name" value="PSBD"/>
    <property type="match status" value="1"/>
</dbReference>
<dbReference type="Gene3D" id="4.10.320.10">
    <property type="entry name" value="E3-binding domain"/>
    <property type="match status" value="1"/>
</dbReference>
<evidence type="ECO:0000256" key="4">
    <source>
        <dbReference type="RuleBase" id="RU003423"/>
    </source>
</evidence>
<organism evidence="8 9">
    <name type="scientific">Apatococcus fuscideae</name>
    <dbReference type="NCBI Taxonomy" id="2026836"/>
    <lineage>
        <taxon>Eukaryota</taxon>
        <taxon>Viridiplantae</taxon>
        <taxon>Chlorophyta</taxon>
        <taxon>core chlorophytes</taxon>
        <taxon>Trebouxiophyceae</taxon>
        <taxon>Chlorellales</taxon>
        <taxon>Chlorellaceae</taxon>
        <taxon>Apatococcus</taxon>
    </lineage>
</organism>
<comment type="cofactor">
    <cofactor evidence="4">
        <name>(R)-lipoate</name>
        <dbReference type="ChEBI" id="CHEBI:83088"/>
    </cofactor>
</comment>
<dbReference type="EC" id="2.3.1.-" evidence="4"/>
<evidence type="ECO:0000256" key="5">
    <source>
        <dbReference type="SAM" id="MobiDB-lite"/>
    </source>
</evidence>
<dbReference type="InterPro" id="IPR023213">
    <property type="entry name" value="CAT-like_dom_sf"/>
</dbReference>
<dbReference type="CDD" id="cd06849">
    <property type="entry name" value="lipoyl_domain"/>
    <property type="match status" value="1"/>
</dbReference>
<feature type="region of interest" description="Disordered" evidence="5">
    <location>
        <begin position="95"/>
        <end position="142"/>
    </location>
</feature>
<dbReference type="EMBL" id="JALJOV010001624">
    <property type="protein sequence ID" value="KAK9845540.1"/>
    <property type="molecule type" value="Genomic_DNA"/>
</dbReference>
<dbReference type="Gene3D" id="3.30.559.10">
    <property type="entry name" value="Chloramphenicol acetyltransferase-like domain"/>
    <property type="match status" value="1"/>
</dbReference>
<dbReference type="PROSITE" id="PS50968">
    <property type="entry name" value="BIOTINYL_LIPOYL"/>
    <property type="match status" value="1"/>
</dbReference>
<comment type="similarity">
    <text evidence="1 4">Belongs to the 2-oxoacid dehydrogenase family.</text>
</comment>
<evidence type="ECO:0000256" key="2">
    <source>
        <dbReference type="ARBA" id="ARBA00022823"/>
    </source>
</evidence>
<protein>
    <recommendedName>
        <fullName evidence="4">Dihydrolipoamide acetyltransferase component of pyruvate dehydrogenase complex</fullName>
        <ecNumber evidence="4">2.3.1.-</ecNumber>
    </recommendedName>
</protein>
<dbReference type="PANTHER" id="PTHR23151:SF75">
    <property type="entry name" value="DIHYDROLIPOYLLYSINE-RESIDUE ACETYLTRANSFERASE COMPONENT 5 OF PYRUVATE DEHYDROGENASE COMPLEX, CHLOROPLASTIC"/>
    <property type="match status" value="1"/>
</dbReference>
<dbReference type="Pfam" id="PF02817">
    <property type="entry name" value="E3_binding"/>
    <property type="match status" value="1"/>
</dbReference>
<dbReference type="InterPro" id="IPR000089">
    <property type="entry name" value="Biotin_lipoyl"/>
</dbReference>
<dbReference type="AlphaFoldDB" id="A0AAW1SI79"/>
<dbReference type="Gene3D" id="2.40.50.100">
    <property type="match status" value="1"/>
</dbReference>
<dbReference type="SUPFAM" id="SSF52777">
    <property type="entry name" value="CoA-dependent acyltransferases"/>
    <property type="match status" value="1"/>
</dbReference>
<name>A0AAW1SI79_9CHLO</name>
<dbReference type="SUPFAM" id="SSF47005">
    <property type="entry name" value="Peripheral subunit-binding domain of 2-oxo acid dehydrogenase complex"/>
    <property type="match status" value="1"/>
</dbReference>
<sequence>MPALSSTMTEGKIVTWLKNPGDKIAKGESVVVVESDKADMDVESFNDGILGSIVTQEGGTANVGEAIAFIAESEAELEEAKAKAGSNGVALSAAKQEPAPAEAPAPAAAPAAAATATAPPAPAAAAPTAPPPSAPAATPVKRSDGRVIATPYAKKLAQQLKVDLASLAGSGPAGRITASDVEAAGNGGGHAAAPAAAAQAAIAKNMLQSLKVPEFRVSYTITTGKLDALSKKLKPKGVTMTALLAKAAGIALAKHEVVNAACTPDAQGITYNERINVAVAVSMPDGGLITPVLKDAHSTDIYHDWRGRLLIIGYFRSFVMAGGSKLFTILED</sequence>
<comment type="caution">
    <text evidence="8">The sequence shown here is derived from an EMBL/GenBank/DDBJ whole genome shotgun (WGS) entry which is preliminary data.</text>
</comment>
<keyword evidence="3" id="KW-0809">Transit peptide</keyword>
<dbReference type="GO" id="GO:0004742">
    <property type="term" value="F:dihydrolipoyllysine-residue acetyltransferase activity"/>
    <property type="evidence" value="ECO:0007669"/>
    <property type="project" value="TreeGrafter"/>
</dbReference>
<reference evidence="8 9" key="1">
    <citation type="journal article" date="2024" name="Nat. Commun.">
        <title>Phylogenomics reveals the evolutionary origins of lichenization in chlorophyte algae.</title>
        <authorList>
            <person name="Puginier C."/>
            <person name="Libourel C."/>
            <person name="Otte J."/>
            <person name="Skaloud P."/>
            <person name="Haon M."/>
            <person name="Grisel S."/>
            <person name="Petersen M."/>
            <person name="Berrin J.G."/>
            <person name="Delaux P.M."/>
            <person name="Dal Grande F."/>
            <person name="Keller J."/>
        </authorList>
    </citation>
    <scope>NUCLEOTIDE SEQUENCE [LARGE SCALE GENOMIC DNA]</scope>
    <source>
        <strain evidence="8 9">SAG 2523</strain>
    </source>
</reference>
<keyword evidence="2 4" id="KW-0450">Lipoyl</keyword>
<keyword evidence="4" id="KW-0012">Acyltransferase</keyword>
<dbReference type="PANTHER" id="PTHR23151">
    <property type="entry name" value="DIHYDROLIPOAMIDE ACETYL/SUCCINYL-TRANSFERASE-RELATED"/>
    <property type="match status" value="1"/>
</dbReference>
<dbReference type="GO" id="GO:0045254">
    <property type="term" value="C:pyruvate dehydrogenase complex"/>
    <property type="evidence" value="ECO:0007669"/>
    <property type="project" value="InterPro"/>
</dbReference>
<dbReference type="InterPro" id="IPR036625">
    <property type="entry name" value="E3-bd_dom_sf"/>
</dbReference>
<keyword evidence="4" id="KW-0808">Transferase</keyword>
<evidence type="ECO:0000313" key="8">
    <source>
        <dbReference type="EMBL" id="KAK9845540.1"/>
    </source>
</evidence>
<dbReference type="Pfam" id="PF00364">
    <property type="entry name" value="Biotin_lipoyl"/>
    <property type="match status" value="1"/>
</dbReference>
<dbReference type="InterPro" id="IPR045257">
    <property type="entry name" value="E2/Pdx1"/>
</dbReference>
<dbReference type="FunFam" id="2.40.50.100:FF:000010">
    <property type="entry name" value="Acetyltransferase component of pyruvate dehydrogenase complex"/>
    <property type="match status" value="1"/>
</dbReference>
<feature type="compositionally biased region" description="Low complexity" evidence="5">
    <location>
        <begin position="98"/>
        <end position="127"/>
    </location>
</feature>
<keyword evidence="9" id="KW-1185">Reference proteome</keyword>